<evidence type="ECO:0000313" key="4">
    <source>
        <dbReference type="EMBL" id="PRD64482.1"/>
    </source>
</evidence>
<evidence type="ECO:0000313" key="5">
    <source>
        <dbReference type="Proteomes" id="UP000238589"/>
    </source>
</evidence>
<dbReference type="InterPro" id="IPR050400">
    <property type="entry name" value="Bact_Cytoskel_RodZ"/>
</dbReference>
<keyword evidence="2" id="KW-0812">Transmembrane</keyword>
<dbReference type="InterPro" id="IPR010982">
    <property type="entry name" value="Lambda_DNA-bd_dom_sf"/>
</dbReference>
<accession>A0A2S9K282</accession>
<dbReference type="EMBL" id="PVLQ01000064">
    <property type="protein sequence ID" value="PRD64482.1"/>
    <property type="molecule type" value="Genomic_DNA"/>
</dbReference>
<dbReference type="InterPro" id="IPR025194">
    <property type="entry name" value="RodZ-like_C"/>
</dbReference>
<dbReference type="CDD" id="cd00093">
    <property type="entry name" value="HTH_XRE"/>
    <property type="match status" value="1"/>
</dbReference>
<dbReference type="PANTHER" id="PTHR34475">
    <property type="match status" value="1"/>
</dbReference>
<feature type="compositionally biased region" description="Low complexity" evidence="1">
    <location>
        <begin position="162"/>
        <end position="179"/>
    </location>
</feature>
<dbReference type="OrthoDB" id="5293433at2"/>
<sequence>MTEDSSPSSASQTAAAERPQTTPPSQLLREAREAAGLQLASLSATLKVPVERLQALEEGRYQDLPNLTFARALASSVCRALKIDPAPVLQGLPQGGEVKLGSDRPVQASAIVPSRQGMFRLPAAFQLGAPLLLSLLVLVLAVALWWWLPQRDAEMASEGEADAAASEPPVPTLVSEEPVPVPAAAGSPLAAPPVVVEPVAAPVPAAPLVPAAPATPAAPAAPAAPVSSAPAASITPVATAQSAQAQPRLQLRARATTWVQLKDGAGKELQQRTLQPGQTLDYDGELPLQVVLGRASGVDVIVRGQVFDTSAYAPNKVARFEVK</sequence>
<evidence type="ECO:0000256" key="1">
    <source>
        <dbReference type="SAM" id="MobiDB-lite"/>
    </source>
</evidence>
<feature type="region of interest" description="Disordered" evidence="1">
    <location>
        <begin position="1"/>
        <end position="27"/>
    </location>
</feature>
<dbReference type="PANTHER" id="PTHR34475:SF1">
    <property type="entry name" value="CYTOSKELETON PROTEIN RODZ"/>
    <property type="match status" value="1"/>
</dbReference>
<keyword evidence="2" id="KW-1133">Transmembrane helix</keyword>
<dbReference type="AlphaFoldDB" id="A0A2S9K282"/>
<organism evidence="4 5">
    <name type="scientific">Malikia granosa</name>
    <dbReference type="NCBI Taxonomy" id="263067"/>
    <lineage>
        <taxon>Bacteria</taxon>
        <taxon>Pseudomonadati</taxon>
        <taxon>Pseudomonadota</taxon>
        <taxon>Betaproteobacteria</taxon>
        <taxon>Burkholderiales</taxon>
        <taxon>Comamonadaceae</taxon>
        <taxon>Malikia</taxon>
    </lineage>
</organism>
<keyword evidence="2" id="KW-0472">Membrane</keyword>
<feature type="transmembrane region" description="Helical" evidence="2">
    <location>
        <begin position="124"/>
        <end position="148"/>
    </location>
</feature>
<name>A0A2S9K282_9BURK</name>
<dbReference type="Pfam" id="PF13464">
    <property type="entry name" value="RodZ_C"/>
    <property type="match status" value="1"/>
</dbReference>
<dbReference type="RefSeq" id="WP_105749201.1">
    <property type="nucleotide sequence ID" value="NZ_PVLQ01000064.1"/>
</dbReference>
<dbReference type="Proteomes" id="UP000238589">
    <property type="component" value="Unassembled WGS sequence"/>
</dbReference>
<gene>
    <name evidence="4" type="ORF">C6P64_14140</name>
</gene>
<reference evidence="4 5" key="1">
    <citation type="submission" date="2018-03" db="EMBL/GenBank/DDBJ databases">
        <title>Comparative genomics illustrates the genes involved in a hyperalkaliphilic mechanisms of Serpentinomonas isolated from highly-alkaline calcium-rich serpentinized springs.</title>
        <authorList>
            <person name="Suzuki S."/>
            <person name="Ishii S."/>
            <person name="Walworth N."/>
            <person name="Bird L."/>
            <person name="Kuenen J.G."/>
            <person name="Nealson K.H."/>
        </authorList>
    </citation>
    <scope>NUCLEOTIDE SEQUENCE [LARGE SCALE GENOMIC DNA]</scope>
    <source>
        <strain evidence="4 5">P1</strain>
    </source>
</reference>
<evidence type="ECO:0000256" key="2">
    <source>
        <dbReference type="SAM" id="Phobius"/>
    </source>
</evidence>
<evidence type="ECO:0000259" key="3">
    <source>
        <dbReference type="Pfam" id="PF13464"/>
    </source>
</evidence>
<feature type="compositionally biased region" description="Low complexity" evidence="1">
    <location>
        <begin position="1"/>
        <end position="16"/>
    </location>
</feature>
<feature type="region of interest" description="Disordered" evidence="1">
    <location>
        <begin position="158"/>
        <end position="179"/>
    </location>
</feature>
<dbReference type="Pfam" id="PF13413">
    <property type="entry name" value="HTH_25"/>
    <property type="match status" value="1"/>
</dbReference>
<proteinExistence type="predicted"/>
<keyword evidence="5" id="KW-1185">Reference proteome</keyword>
<dbReference type="InterPro" id="IPR001387">
    <property type="entry name" value="Cro/C1-type_HTH"/>
</dbReference>
<dbReference type="GO" id="GO:0003677">
    <property type="term" value="F:DNA binding"/>
    <property type="evidence" value="ECO:0007669"/>
    <property type="project" value="InterPro"/>
</dbReference>
<dbReference type="Gene3D" id="1.10.260.40">
    <property type="entry name" value="lambda repressor-like DNA-binding domains"/>
    <property type="match status" value="1"/>
</dbReference>
<feature type="domain" description="Cytoskeleton protein RodZ-like C-terminal" evidence="3">
    <location>
        <begin position="250"/>
        <end position="321"/>
    </location>
</feature>
<protein>
    <submittedName>
        <fullName evidence="4">DUF4115 domain-containing protein</fullName>
    </submittedName>
</protein>
<comment type="caution">
    <text evidence="4">The sequence shown here is derived from an EMBL/GenBank/DDBJ whole genome shotgun (WGS) entry which is preliminary data.</text>
</comment>